<protein>
    <recommendedName>
        <fullName evidence="4">Probable transcriptional regulatory protein A3B40_01065</fullName>
    </recommendedName>
</protein>
<keyword evidence="2 4" id="KW-0805">Transcription regulation</keyword>
<keyword evidence="4" id="KW-0963">Cytoplasm</keyword>
<dbReference type="GO" id="GO:0005737">
    <property type="term" value="C:cytoplasm"/>
    <property type="evidence" value="ECO:0007669"/>
    <property type="project" value="UniProtKB-SubCell"/>
</dbReference>
<dbReference type="AlphaFoldDB" id="A0A1F7IJ27"/>
<proteinExistence type="inferred from homology"/>
<dbReference type="SUPFAM" id="SSF75625">
    <property type="entry name" value="YebC-like"/>
    <property type="match status" value="1"/>
</dbReference>
<evidence type="ECO:0000256" key="1">
    <source>
        <dbReference type="ARBA" id="ARBA00008724"/>
    </source>
</evidence>
<dbReference type="GO" id="GO:0003677">
    <property type="term" value="F:DNA binding"/>
    <property type="evidence" value="ECO:0007669"/>
    <property type="project" value="UniProtKB-UniRule"/>
</dbReference>
<evidence type="ECO:0000259" key="6">
    <source>
        <dbReference type="Pfam" id="PF20772"/>
    </source>
</evidence>
<dbReference type="InterPro" id="IPR017856">
    <property type="entry name" value="Integrase-like_N"/>
</dbReference>
<dbReference type="HAMAP" id="MF_00693">
    <property type="entry name" value="Transcrip_reg_TACO1"/>
    <property type="match status" value="1"/>
</dbReference>
<sequence>MSGHSKWSKIKREKQVKDKQKGNLFSKLSRLITLAVGEGGGIKDPENNIKLRLALEKAKNFNLPKVNIERAIEKGIGPDRLQLKEMIFEAFAPGGISIIITATSDNVNRTISEVRNVVEAQGGKIGEKGSVLYLFKKCGLATFEISKVDESAVFSFADKIASFDIDNDEKYFYVFFPYELLSKIREYLNGLTTDSIEVDYKANSLIEISNKRLADRIQNLVKTLEDLDDVQGIFTNAKNI</sequence>
<dbReference type="PANTHER" id="PTHR12532">
    <property type="entry name" value="TRANSLATIONAL ACTIVATOR OF CYTOCHROME C OXIDASE 1"/>
    <property type="match status" value="1"/>
</dbReference>
<dbReference type="Proteomes" id="UP000178040">
    <property type="component" value="Unassembled WGS sequence"/>
</dbReference>
<dbReference type="InterPro" id="IPR026564">
    <property type="entry name" value="Transcrip_reg_TACO1-like_dom3"/>
</dbReference>
<dbReference type="InterPro" id="IPR029072">
    <property type="entry name" value="YebC-like"/>
</dbReference>
<comment type="similarity">
    <text evidence="1 4">Belongs to the TACO1 family.</text>
</comment>
<comment type="caution">
    <text evidence="7">The sequence shown here is derived from an EMBL/GenBank/DDBJ whole genome shotgun (WGS) entry which is preliminary data.</text>
</comment>
<evidence type="ECO:0000313" key="8">
    <source>
        <dbReference type="Proteomes" id="UP000178040"/>
    </source>
</evidence>
<name>A0A1F7IJ27_9BACT</name>
<dbReference type="FunFam" id="1.10.10.200:FF:000002">
    <property type="entry name" value="Probable transcriptional regulatory protein CLM62_37755"/>
    <property type="match status" value="1"/>
</dbReference>
<dbReference type="InterPro" id="IPR049083">
    <property type="entry name" value="TACO1_YebC_N"/>
</dbReference>
<comment type="subcellular location">
    <subcellularLocation>
        <location evidence="4">Cytoplasm</location>
    </subcellularLocation>
</comment>
<dbReference type="Pfam" id="PF01709">
    <property type="entry name" value="Transcrip_reg"/>
    <property type="match status" value="1"/>
</dbReference>
<dbReference type="Pfam" id="PF20772">
    <property type="entry name" value="TACO1_YebC_N"/>
    <property type="match status" value="1"/>
</dbReference>
<dbReference type="Gene3D" id="1.10.10.200">
    <property type="match status" value="1"/>
</dbReference>
<keyword evidence="4" id="KW-0238">DNA-binding</keyword>
<evidence type="ECO:0000256" key="2">
    <source>
        <dbReference type="ARBA" id="ARBA00023015"/>
    </source>
</evidence>
<evidence type="ECO:0000313" key="7">
    <source>
        <dbReference type="EMBL" id="OGK43369.1"/>
    </source>
</evidence>
<gene>
    <name evidence="7" type="ORF">A3B40_01065</name>
</gene>
<evidence type="ECO:0000256" key="4">
    <source>
        <dbReference type="HAMAP-Rule" id="MF_00693"/>
    </source>
</evidence>
<evidence type="ECO:0000256" key="3">
    <source>
        <dbReference type="ARBA" id="ARBA00023163"/>
    </source>
</evidence>
<reference evidence="7 8" key="1">
    <citation type="journal article" date="2016" name="Nat. Commun.">
        <title>Thousands of microbial genomes shed light on interconnected biogeochemical processes in an aquifer system.</title>
        <authorList>
            <person name="Anantharaman K."/>
            <person name="Brown C.T."/>
            <person name="Hug L.A."/>
            <person name="Sharon I."/>
            <person name="Castelle C.J."/>
            <person name="Probst A.J."/>
            <person name="Thomas B.C."/>
            <person name="Singh A."/>
            <person name="Wilkins M.J."/>
            <person name="Karaoz U."/>
            <person name="Brodie E.L."/>
            <person name="Williams K.H."/>
            <person name="Hubbard S.S."/>
            <person name="Banfield J.F."/>
        </authorList>
    </citation>
    <scope>NUCLEOTIDE SEQUENCE [LARGE SCALE GENOMIC DNA]</scope>
</reference>
<dbReference type="PANTHER" id="PTHR12532:SF0">
    <property type="entry name" value="TRANSLATIONAL ACTIVATOR OF CYTOCHROME C OXIDASE 1"/>
    <property type="match status" value="1"/>
</dbReference>
<keyword evidence="3 4" id="KW-0804">Transcription</keyword>
<dbReference type="Gene3D" id="3.30.70.980">
    <property type="match status" value="2"/>
</dbReference>
<feature type="domain" description="TACO1/YebC-like second and third" evidence="5">
    <location>
        <begin position="84"/>
        <end position="237"/>
    </location>
</feature>
<accession>A0A1F7IJ27</accession>
<dbReference type="InterPro" id="IPR002876">
    <property type="entry name" value="Transcrip_reg_TACO1-like"/>
</dbReference>
<evidence type="ECO:0000259" key="5">
    <source>
        <dbReference type="Pfam" id="PF01709"/>
    </source>
</evidence>
<feature type="domain" description="TACO1/YebC-like N-terminal" evidence="6">
    <location>
        <begin position="5"/>
        <end position="77"/>
    </location>
</feature>
<dbReference type="GO" id="GO:0006355">
    <property type="term" value="P:regulation of DNA-templated transcription"/>
    <property type="evidence" value="ECO:0007669"/>
    <property type="project" value="UniProtKB-UniRule"/>
</dbReference>
<dbReference type="EMBL" id="MGAI01000053">
    <property type="protein sequence ID" value="OGK43369.1"/>
    <property type="molecule type" value="Genomic_DNA"/>
</dbReference>
<organism evidence="7 8">
    <name type="scientific">Candidatus Roizmanbacteria bacterium RIFCSPLOWO2_01_FULL_37_16</name>
    <dbReference type="NCBI Taxonomy" id="1802058"/>
    <lineage>
        <taxon>Bacteria</taxon>
        <taxon>Candidatus Roizmaniibacteriota</taxon>
    </lineage>
</organism>
<dbReference type="InterPro" id="IPR048300">
    <property type="entry name" value="TACO1_YebC-like_2nd/3rd_dom"/>
</dbReference>
<dbReference type="NCBIfam" id="TIGR01033">
    <property type="entry name" value="YebC/PmpR family DNA-binding transcriptional regulator"/>
    <property type="match status" value="1"/>
</dbReference>